<dbReference type="AlphaFoldDB" id="A2DMY6"/>
<evidence type="ECO:0000256" key="11">
    <source>
        <dbReference type="ARBA" id="ARBA00055588"/>
    </source>
</evidence>
<comment type="catalytic activity">
    <reaction evidence="1">
        <text>Hydrolysis of (1-&gt;4)-beta-linkages between N-acetylmuramic acid and N-acetyl-D-glucosamine residues in a peptidoglycan and between N-acetyl-D-glucosamine residues in chitodextrins.</text>
        <dbReference type="EC" id="3.2.1.17"/>
    </reaction>
</comment>
<dbReference type="GO" id="GO:0031640">
    <property type="term" value="P:killing of cells of another organism"/>
    <property type="evidence" value="ECO:0007669"/>
    <property type="project" value="UniProtKB-KW"/>
</dbReference>
<dbReference type="Proteomes" id="UP000001542">
    <property type="component" value="Unassembled WGS sequence"/>
</dbReference>
<evidence type="ECO:0000256" key="12">
    <source>
        <dbReference type="ARBA" id="ARBA00073159"/>
    </source>
</evidence>
<comment type="subcellular location">
    <subcellularLocation>
        <location evidence="2">Secreted</location>
    </subcellularLocation>
</comment>
<evidence type="ECO:0000256" key="13">
    <source>
        <dbReference type="ARBA" id="ARBA00075474"/>
    </source>
</evidence>
<evidence type="ECO:0000256" key="9">
    <source>
        <dbReference type="ARBA" id="ARBA00023157"/>
    </source>
</evidence>
<comment type="function">
    <text evidence="11">This enzyme has both lysozyme (acetylmuramidase) and diacetylmuramidase activities.</text>
</comment>
<dbReference type="InterPro" id="IPR017853">
    <property type="entry name" value="GH"/>
</dbReference>
<proteinExistence type="inferred from homology"/>
<dbReference type="FunFam" id="3.20.20.80:FF:000060">
    <property type="entry name" value="Lysozyme M1"/>
    <property type="match status" value="1"/>
</dbReference>
<dbReference type="GO" id="GO:0042742">
    <property type="term" value="P:defense response to bacterium"/>
    <property type="evidence" value="ECO:0007669"/>
    <property type="project" value="UniProtKB-KW"/>
</dbReference>
<dbReference type="Gene3D" id="3.20.20.80">
    <property type="entry name" value="Glycosidases"/>
    <property type="match status" value="1"/>
</dbReference>
<evidence type="ECO:0000313" key="15">
    <source>
        <dbReference type="Proteomes" id="UP000001542"/>
    </source>
</evidence>
<comment type="similarity">
    <text evidence="3">Belongs to the glycosyl hydrolase 25 family.</text>
</comment>
<keyword evidence="5" id="KW-0964">Secreted</keyword>
<name>A2DMY6_TRIV3</name>
<keyword evidence="8 14" id="KW-0378">Hydrolase</keyword>
<dbReference type="KEGG" id="tva:5463667"/>
<dbReference type="GO" id="GO:0009253">
    <property type="term" value="P:peptidoglycan catabolic process"/>
    <property type="evidence" value="ECO:0007669"/>
    <property type="project" value="InterPro"/>
</dbReference>
<keyword evidence="7" id="KW-0081">Bacteriolytic enzyme</keyword>
<dbReference type="PANTHER" id="PTHR34135">
    <property type="entry name" value="LYSOZYME"/>
    <property type="match status" value="1"/>
</dbReference>
<dbReference type="Pfam" id="PF01183">
    <property type="entry name" value="Glyco_hydro_25"/>
    <property type="match status" value="1"/>
</dbReference>
<dbReference type="RefSeq" id="XP_001579149.1">
    <property type="nucleotide sequence ID" value="XM_001579099.1"/>
</dbReference>
<protein>
    <recommendedName>
        <fullName evidence="12">N,O-diacetylmuramidase</fullName>
        <ecNumber evidence="4">3.2.1.17</ecNumber>
    </recommendedName>
    <alternativeName>
        <fullName evidence="13">Lysozyme CH</fullName>
    </alternativeName>
</protein>
<evidence type="ECO:0000256" key="8">
    <source>
        <dbReference type="ARBA" id="ARBA00022801"/>
    </source>
</evidence>
<reference evidence="14" key="1">
    <citation type="submission" date="2006-10" db="EMBL/GenBank/DDBJ databases">
        <authorList>
            <person name="Amadeo P."/>
            <person name="Zhao Q."/>
            <person name="Wortman J."/>
            <person name="Fraser-Liggett C."/>
            <person name="Carlton J."/>
        </authorList>
    </citation>
    <scope>NUCLEOTIDE SEQUENCE</scope>
    <source>
        <strain evidence="14">G3</strain>
    </source>
</reference>
<keyword evidence="6" id="KW-0929">Antimicrobial</keyword>
<dbReference type="GO" id="GO:0016998">
    <property type="term" value="P:cell wall macromolecule catabolic process"/>
    <property type="evidence" value="ECO:0007669"/>
    <property type="project" value="InterPro"/>
</dbReference>
<dbReference type="InParanoid" id="A2DMY6"/>
<evidence type="ECO:0000256" key="1">
    <source>
        <dbReference type="ARBA" id="ARBA00000632"/>
    </source>
</evidence>
<dbReference type="SMR" id="A2DMY6"/>
<dbReference type="PANTHER" id="PTHR34135:SF2">
    <property type="entry name" value="LYSOZYME"/>
    <property type="match status" value="1"/>
</dbReference>
<organism evidence="14 15">
    <name type="scientific">Trichomonas vaginalis (strain ATCC PRA-98 / G3)</name>
    <dbReference type="NCBI Taxonomy" id="412133"/>
    <lineage>
        <taxon>Eukaryota</taxon>
        <taxon>Metamonada</taxon>
        <taxon>Parabasalia</taxon>
        <taxon>Trichomonadida</taxon>
        <taxon>Trichomonadidae</taxon>
        <taxon>Trichomonas</taxon>
    </lineage>
</organism>
<dbReference type="EMBL" id="DS113221">
    <property type="protein sequence ID" value="EAY18163.1"/>
    <property type="molecule type" value="Genomic_DNA"/>
</dbReference>
<dbReference type="OrthoDB" id="6590422at2759"/>
<dbReference type="GO" id="GO:0003796">
    <property type="term" value="F:lysozyme activity"/>
    <property type="evidence" value="ECO:0007669"/>
    <property type="project" value="UniProtKB-EC"/>
</dbReference>
<evidence type="ECO:0000256" key="3">
    <source>
        <dbReference type="ARBA" id="ARBA00010646"/>
    </source>
</evidence>
<dbReference type="CDD" id="cd06414">
    <property type="entry name" value="GH25_LytC-like"/>
    <property type="match status" value="1"/>
</dbReference>
<dbReference type="VEuPathDB" id="TrichDB:TVAG_122290"/>
<keyword evidence="10" id="KW-0326">Glycosidase</keyword>
<sequence length="202" mass="22773">MVATPFKVIDISVWQGDIDFNAARDQSGIQGVMIRCGYGSADPSQVDKQFVNHIRAAIACNMLIGIYHYGYAENVQEAENEADFALSIIEPYKQYITLPVAYDIEDPTMNVGRDLVGQMAVAFANRIRAAGYRAMTYCNLNWATNYINMDWINNAGIDVWMAQYNSQCTYWGPYTMWQFTDAQPIGGYYAGVDCSWCYVAYA</sequence>
<dbReference type="EC" id="3.2.1.17" evidence="4"/>
<dbReference type="GO" id="GO:0005576">
    <property type="term" value="C:extracellular region"/>
    <property type="evidence" value="ECO:0007669"/>
    <property type="project" value="UniProtKB-SubCell"/>
</dbReference>
<evidence type="ECO:0000256" key="10">
    <source>
        <dbReference type="ARBA" id="ARBA00023295"/>
    </source>
</evidence>
<evidence type="ECO:0000256" key="4">
    <source>
        <dbReference type="ARBA" id="ARBA00012732"/>
    </source>
</evidence>
<evidence type="ECO:0000256" key="6">
    <source>
        <dbReference type="ARBA" id="ARBA00022529"/>
    </source>
</evidence>
<evidence type="ECO:0000256" key="7">
    <source>
        <dbReference type="ARBA" id="ARBA00022638"/>
    </source>
</evidence>
<accession>A2DMY6</accession>
<dbReference type="GO" id="GO:0016052">
    <property type="term" value="P:carbohydrate catabolic process"/>
    <property type="evidence" value="ECO:0000318"/>
    <property type="project" value="GO_Central"/>
</dbReference>
<evidence type="ECO:0000256" key="2">
    <source>
        <dbReference type="ARBA" id="ARBA00004613"/>
    </source>
</evidence>
<keyword evidence="9" id="KW-1015">Disulfide bond</keyword>
<evidence type="ECO:0000313" key="14">
    <source>
        <dbReference type="EMBL" id="EAY18163.1"/>
    </source>
</evidence>
<evidence type="ECO:0000256" key="5">
    <source>
        <dbReference type="ARBA" id="ARBA00022525"/>
    </source>
</evidence>
<dbReference type="PROSITE" id="PS51904">
    <property type="entry name" value="GLYCOSYL_HYDROL_F25_2"/>
    <property type="match status" value="1"/>
</dbReference>
<reference evidence="14" key="2">
    <citation type="journal article" date="2007" name="Science">
        <title>Draft genome sequence of the sexually transmitted pathogen Trichomonas vaginalis.</title>
        <authorList>
            <person name="Carlton J.M."/>
            <person name="Hirt R.P."/>
            <person name="Silva J.C."/>
            <person name="Delcher A.L."/>
            <person name="Schatz M."/>
            <person name="Zhao Q."/>
            <person name="Wortman J.R."/>
            <person name="Bidwell S.L."/>
            <person name="Alsmark U.C.M."/>
            <person name="Besteiro S."/>
            <person name="Sicheritz-Ponten T."/>
            <person name="Noel C.J."/>
            <person name="Dacks J.B."/>
            <person name="Foster P.G."/>
            <person name="Simillion C."/>
            <person name="Van de Peer Y."/>
            <person name="Miranda-Saavedra D."/>
            <person name="Barton G.J."/>
            <person name="Westrop G.D."/>
            <person name="Mueller S."/>
            <person name="Dessi D."/>
            <person name="Fiori P.L."/>
            <person name="Ren Q."/>
            <person name="Paulsen I."/>
            <person name="Zhang H."/>
            <person name="Bastida-Corcuera F.D."/>
            <person name="Simoes-Barbosa A."/>
            <person name="Brown M.T."/>
            <person name="Hayes R.D."/>
            <person name="Mukherjee M."/>
            <person name="Okumura C.Y."/>
            <person name="Schneider R."/>
            <person name="Smith A.J."/>
            <person name="Vanacova S."/>
            <person name="Villalvazo M."/>
            <person name="Haas B.J."/>
            <person name="Pertea M."/>
            <person name="Feldblyum T.V."/>
            <person name="Utterback T.R."/>
            <person name="Shu C.L."/>
            <person name="Osoegawa K."/>
            <person name="de Jong P.J."/>
            <person name="Hrdy I."/>
            <person name="Horvathova L."/>
            <person name="Zubacova Z."/>
            <person name="Dolezal P."/>
            <person name="Malik S.B."/>
            <person name="Logsdon J.M. Jr."/>
            <person name="Henze K."/>
            <person name="Gupta A."/>
            <person name="Wang C.C."/>
            <person name="Dunne R.L."/>
            <person name="Upcroft J.A."/>
            <person name="Upcroft P."/>
            <person name="White O."/>
            <person name="Salzberg S.L."/>
            <person name="Tang P."/>
            <person name="Chiu C.-H."/>
            <person name="Lee Y.-S."/>
            <person name="Embley T.M."/>
            <person name="Coombs G.H."/>
            <person name="Mottram J.C."/>
            <person name="Tachezy J."/>
            <person name="Fraser-Liggett C.M."/>
            <person name="Johnson P.J."/>
        </authorList>
    </citation>
    <scope>NUCLEOTIDE SEQUENCE [LARGE SCALE GENOMIC DNA]</scope>
    <source>
        <strain evidence="14">G3</strain>
    </source>
</reference>
<dbReference type="InterPro" id="IPR002053">
    <property type="entry name" value="Glyco_hydro_25"/>
</dbReference>
<keyword evidence="15" id="KW-1185">Reference proteome</keyword>
<dbReference type="VEuPathDB" id="TrichDB:TVAGG3_1010370"/>
<dbReference type="SUPFAM" id="SSF51445">
    <property type="entry name" value="(Trans)glycosidases"/>
    <property type="match status" value="1"/>
</dbReference>
<gene>
    <name evidence="14" type="ORF">TVAG_122290</name>
</gene>